<evidence type="ECO:0000256" key="4">
    <source>
        <dbReference type="ARBA" id="ARBA00022989"/>
    </source>
</evidence>
<evidence type="ECO:0000313" key="7">
    <source>
        <dbReference type="EMBL" id="PVE48389.1"/>
    </source>
</evidence>
<dbReference type="InterPro" id="IPR043428">
    <property type="entry name" value="LivM-like"/>
</dbReference>
<dbReference type="GO" id="GO:0015658">
    <property type="term" value="F:branched-chain amino acid transmembrane transporter activity"/>
    <property type="evidence" value="ECO:0007669"/>
    <property type="project" value="InterPro"/>
</dbReference>
<accession>A0A2T7UUZ1</accession>
<dbReference type="InterPro" id="IPR001851">
    <property type="entry name" value="ABC_transp_permease"/>
</dbReference>
<dbReference type="PANTHER" id="PTHR30482:SF20">
    <property type="entry name" value="HIGH-AFFINITY BRANCHED-CHAIN AMINO ACID TRANSPORT SYSTEM PERMEASE PROTEIN LIVM"/>
    <property type="match status" value="1"/>
</dbReference>
<keyword evidence="5 6" id="KW-0472">Membrane</keyword>
<evidence type="ECO:0000256" key="3">
    <source>
        <dbReference type="ARBA" id="ARBA00022692"/>
    </source>
</evidence>
<evidence type="ECO:0000256" key="5">
    <source>
        <dbReference type="ARBA" id="ARBA00023136"/>
    </source>
</evidence>
<comment type="subcellular location">
    <subcellularLocation>
        <location evidence="1">Cell membrane</location>
        <topology evidence="1">Multi-pass membrane protein</topology>
    </subcellularLocation>
</comment>
<feature type="transmembrane region" description="Helical" evidence="6">
    <location>
        <begin position="220"/>
        <end position="242"/>
    </location>
</feature>
<dbReference type="AlphaFoldDB" id="A0A2T7UUZ1"/>
<dbReference type="PANTHER" id="PTHR30482">
    <property type="entry name" value="HIGH-AFFINITY BRANCHED-CHAIN AMINO ACID TRANSPORT SYSTEM PERMEASE"/>
    <property type="match status" value="1"/>
</dbReference>
<feature type="transmembrane region" description="Helical" evidence="6">
    <location>
        <begin position="95"/>
        <end position="115"/>
    </location>
</feature>
<sequence length="358" mass="38307">MRFDYHTQYRQGFALLPHTSDRVLYGLLIALLLAVPFFASTYLLGELGYVLILCIAAMGLMVLTGFTGQVSLGHASFVAIGAYAHAWLMTQGLPFALSLPLAALISAGAGLVVGIPAIRVSGLYLAMVTLAFSIVVEQVIGLWRGVTGGFMGMLVPNPELLGLSLSSPRAFYYVCLFFTLAVLLALLNLMRSGIGRSFVGVRDSEAAAYALGIPVKRVKVGAFGLSAGVTGLAGALMAHHIGYLTPDAFTLLLSLDLVLMVVIGGMGSLRGAILGAILISLLPRAVAALKALLPDAMARQSGMEIFVAGAVLAFFVLFEPMGLNGRWLKLRALGESFPLYRRDTFRRQKSYMRSERNR</sequence>
<feature type="transmembrane region" description="Helical" evidence="6">
    <location>
        <begin position="305"/>
        <end position="323"/>
    </location>
</feature>
<evidence type="ECO:0000256" key="2">
    <source>
        <dbReference type="ARBA" id="ARBA00022475"/>
    </source>
</evidence>
<keyword evidence="3 6" id="KW-0812">Transmembrane</keyword>
<protein>
    <submittedName>
        <fullName evidence="7">Branched-chain amino acid ABC transporter permease</fullName>
    </submittedName>
</protein>
<dbReference type="Pfam" id="PF02653">
    <property type="entry name" value="BPD_transp_2"/>
    <property type="match status" value="1"/>
</dbReference>
<dbReference type="CDD" id="cd06581">
    <property type="entry name" value="TM_PBP1_LivM_like"/>
    <property type="match status" value="1"/>
</dbReference>
<keyword evidence="2" id="KW-1003">Cell membrane</keyword>
<feature type="transmembrane region" description="Helical" evidence="6">
    <location>
        <begin position="23"/>
        <end position="43"/>
    </location>
</feature>
<feature type="transmembrane region" description="Helical" evidence="6">
    <location>
        <begin position="170"/>
        <end position="189"/>
    </location>
</feature>
<reference evidence="7 8" key="1">
    <citation type="journal article" date="2011" name="Syst. Appl. Microbiol.">
        <title>Defluviimonas denitrificans gen. nov., sp. nov., and Pararhodobacter aggregans gen. nov., sp. nov., non-phototrophic Rhodobacteraceae from the biofilter of a marine aquaculture.</title>
        <authorList>
            <person name="Foesel B.U."/>
            <person name="Drake H.L."/>
            <person name="Schramm A."/>
        </authorList>
    </citation>
    <scope>NUCLEOTIDE SEQUENCE [LARGE SCALE GENOMIC DNA]</scope>
    <source>
        <strain evidence="7 8">D1-19</strain>
    </source>
</reference>
<dbReference type="EMBL" id="QDDR01000002">
    <property type="protein sequence ID" value="PVE48389.1"/>
    <property type="molecule type" value="Genomic_DNA"/>
</dbReference>
<organism evidence="7 8">
    <name type="scientific">Pararhodobacter aggregans</name>
    <dbReference type="NCBI Taxonomy" id="404875"/>
    <lineage>
        <taxon>Bacteria</taxon>
        <taxon>Pseudomonadati</taxon>
        <taxon>Pseudomonadota</taxon>
        <taxon>Alphaproteobacteria</taxon>
        <taxon>Rhodobacterales</taxon>
        <taxon>Paracoccaceae</taxon>
        <taxon>Pararhodobacter</taxon>
    </lineage>
</organism>
<feature type="transmembrane region" description="Helical" evidence="6">
    <location>
        <begin position="49"/>
        <end position="67"/>
    </location>
</feature>
<evidence type="ECO:0000313" key="8">
    <source>
        <dbReference type="Proteomes" id="UP000244810"/>
    </source>
</evidence>
<dbReference type="RefSeq" id="WP_107750724.1">
    <property type="nucleotide sequence ID" value="NZ_QBKF01000002.1"/>
</dbReference>
<gene>
    <name evidence="7" type="ORF">DDE23_04790</name>
</gene>
<dbReference type="GO" id="GO:0005886">
    <property type="term" value="C:plasma membrane"/>
    <property type="evidence" value="ECO:0007669"/>
    <property type="project" value="UniProtKB-SubCell"/>
</dbReference>
<evidence type="ECO:0000256" key="1">
    <source>
        <dbReference type="ARBA" id="ARBA00004651"/>
    </source>
</evidence>
<proteinExistence type="predicted"/>
<keyword evidence="4 6" id="KW-1133">Transmembrane helix</keyword>
<evidence type="ECO:0000256" key="6">
    <source>
        <dbReference type="SAM" id="Phobius"/>
    </source>
</evidence>
<dbReference type="OrthoDB" id="9804361at2"/>
<name>A0A2T7UUZ1_9RHOB</name>
<dbReference type="Proteomes" id="UP000244810">
    <property type="component" value="Unassembled WGS sequence"/>
</dbReference>
<feature type="transmembrane region" description="Helical" evidence="6">
    <location>
        <begin position="122"/>
        <end position="143"/>
    </location>
</feature>
<keyword evidence="8" id="KW-1185">Reference proteome</keyword>
<comment type="caution">
    <text evidence="7">The sequence shown here is derived from an EMBL/GenBank/DDBJ whole genome shotgun (WGS) entry which is preliminary data.</text>
</comment>